<feature type="region of interest" description="Disordered" evidence="1">
    <location>
        <begin position="25"/>
        <end position="46"/>
    </location>
</feature>
<name>A0A0E9RV29_ANGAN</name>
<dbReference type="AlphaFoldDB" id="A0A0E9RV29"/>
<accession>A0A0E9RV29</accession>
<reference evidence="2" key="1">
    <citation type="submission" date="2014-11" db="EMBL/GenBank/DDBJ databases">
        <authorList>
            <person name="Amaro Gonzalez C."/>
        </authorList>
    </citation>
    <scope>NUCLEOTIDE SEQUENCE</scope>
</reference>
<proteinExistence type="predicted"/>
<sequence length="46" mass="5430">MQQYGMETVVFGYVHIHSRPMASSKQRYFRRSNTHTCRGNTGQHLM</sequence>
<reference evidence="2" key="2">
    <citation type="journal article" date="2015" name="Fish Shellfish Immunol.">
        <title>Early steps in the European eel (Anguilla anguilla)-Vibrio vulnificus interaction in the gills: Role of the RtxA13 toxin.</title>
        <authorList>
            <person name="Callol A."/>
            <person name="Pajuelo D."/>
            <person name="Ebbesson L."/>
            <person name="Teles M."/>
            <person name="MacKenzie S."/>
            <person name="Amaro C."/>
        </authorList>
    </citation>
    <scope>NUCLEOTIDE SEQUENCE</scope>
</reference>
<evidence type="ECO:0000313" key="2">
    <source>
        <dbReference type="EMBL" id="JAH32128.1"/>
    </source>
</evidence>
<feature type="compositionally biased region" description="Polar residues" evidence="1">
    <location>
        <begin position="34"/>
        <end position="46"/>
    </location>
</feature>
<dbReference type="EMBL" id="GBXM01076449">
    <property type="protein sequence ID" value="JAH32128.1"/>
    <property type="molecule type" value="Transcribed_RNA"/>
</dbReference>
<protein>
    <submittedName>
        <fullName evidence="2">Uncharacterized protein</fullName>
    </submittedName>
</protein>
<organism evidence="2">
    <name type="scientific">Anguilla anguilla</name>
    <name type="common">European freshwater eel</name>
    <name type="synonym">Muraena anguilla</name>
    <dbReference type="NCBI Taxonomy" id="7936"/>
    <lineage>
        <taxon>Eukaryota</taxon>
        <taxon>Metazoa</taxon>
        <taxon>Chordata</taxon>
        <taxon>Craniata</taxon>
        <taxon>Vertebrata</taxon>
        <taxon>Euteleostomi</taxon>
        <taxon>Actinopterygii</taxon>
        <taxon>Neopterygii</taxon>
        <taxon>Teleostei</taxon>
        <taxon>Anguilliformes</taxon>
        <taxon>Anguillidae</taxon>
        <taxon>Anguilla</taxon>
    </lineage>
</organism>
<evidence type="ECO:0000256" key="1">
    <source>
        <dbReference type="SAM" id="MobiDB-lite"/>
    </source>
</evidence>